<keyword evidence="3" id="KW-0238">DNA-binding</keyword>
<dbReference type="Gene3D" id="3.30.310.10">
    <property type="entry name" value="TATA-Binding Protein"/>
    <property type="match status" value="2"/>
</dbReference>
<dbReference type="SUPFAM" id="SSF55945">
    <property type="entry name" value="TATA-box binding protein-like"/>
    <property type="match status" value="2"/>
</dbReference>
<comment type="caution">
    <text evidence="7">The sequence shown here is derived from an EMBL/GenBank/DDBJ whole genome shotgun (WGS) entry which is preliminary data.</text>
</comment>
<reference evidence="7 8" key="1">
    <citation type="journal article" date="2018" name="Mol. Plant">
        <title>The genome of Artemisia annua provides insight into the evolution of Asteraceae family and artemisinin biosynthesis.</title>
        <authorList>
            <person name="Shen Q."/>
            <person name="Zhang L."/>
            <person name="Liao Z."/>
            <person name="Wang S."/>
            <person name="Yan T."/>
            <person name="Shi P."/>
            <person name="Liu M."/>
            <person name="Fu X."/>
            <person name="Pan Q."/>
            <person name="Wang Y."/>
            <person name="Lv Z."/>
            <person name="Lu X."/>
            <person name="Zhang F."/>
            <person name="Jiang W."/>
            <person name="Ma Y."/>
            <person name="Chen M."/>
            <person name="Hao X."/>
            <person name="Li L."/>
            <person name="Tang Y."/>
            <person name="Lv G."/>
            <person name="Zhou Y."/>
            <person name="Sun X."/>
            <person name="Brodelius P.E."/>
            <person name="Rose J.K.C."/>
            <person name="Tang K."/>
        </authorList>
    </citation>
    <scope>NUCLEOTIDE SEQUENCE [LARGE SCALE GENOMIC DNA]</scope>
    <source>
        <strain evidence="8">cv. Huhao1</strain>
        <tissue evidence="7">Leaf</tissue>
    </source>
</reference>
<evidence type="ECO:0000256" key="2">
    <source>
        <dbReference type="ARBA" id="ARBA00005560"/>
    </source>
</evidence>
<gene>
    <name evidence="7" type="ORF">CTI12_AA435300</name>
</gene>
<feature type="compositionally biased region" description="Low complexity" evidence="6">
    <location>
        <begin position="1"/>
        <end position="17"/>
    </location>
</feature>
<sequence>MMMGEGSSSRMMMGEGSEPVDHARHPSGIVPTLQNIVSTVNLECKLDLKAIALQARNAEYNPKRFAAVIMRIRDPKTTALIFASGKMVCTGAKSEQSSKLAARKYARIIQKLGFPAKFKDFKIQNIVASCDVKFPIRLEGLAFSHGAFSSYEPELFPGLIYRMKQPKIVLLIFVSGKIVLTGAKVRDETYTAFENIYPVLTEFRKVQQWYVIFHRNLNYAFSFFPWLVSRTRSDLCI</sequence>
<dbReference type="PRINTS" id="PR00686">
    <property type="entry name" value="TIFACTORIID"/>
</dbReference>
<dbReference type="GO" id="GO:0006352">
    <property type="term" value="P:DNA-templated transcription initiation"/>
    <property type="evidence" value="ECO:0007669"/>
    <property type="project" value="InterPro"/>
</dbReference>
<dbReference type="FunFam" id="3.30.310.10:FF:000002">
    <property type="entry name" value="TATA-box-binding protein 2"/>
    <property type="match status" value="1"/>
</dbReference>
<evidence type="ECO:0008006" key="9">
    <source>
        <dbReference type="Google" id="ProtNLM"/>
    </source>
</evidence>
<dbReference type="InterPro" id="IPR030491">
    <property type="entry name" value="TBP_CS"/>
</dbReference>
<organism evidence="7 8">
    <name type="scientific">Artemisia annua</name>
    <name type="common">Sweet wormwood</name>
    <dbReference type="NCBI Taxonomy" id="35608"/>
    <lineage>
        <taxon>Eukaryota</taxon>
        <taxon>Viridiplantae</taxon>
        <taxon>Streptophyta</taxon>
        <taxon>Embryophyta</taxon>
        <taxon>Tracheophyta</taxon>
        <taxon>Spermatophyta</taxon>
        <taxon>Magnoliopsida</taxon>
        <taxon>eudicotyledons</taxon>
        <taxon>Gunneridae</taxon>
        <taxon>Pentapetalae</taxon>
        <taxon>asterids</taxon>
        <taxon>campanulids</taxon>
        <taxon>Asterales</taxon>
        <taxon>Asteraceae</taxon>
        <taxon>Asteroideae</taxon>
        <taxon>Anthemideae</taxon>
        <taxon>Artemisiinae</taxon>
        <taxon>Artemisia</taxon>
    </lineage>
</organism>
<evidence type="ECO:0000256" key="1">
    <source>
        <dbReference type="ARBA" id="ARBA00004123"/>
    </source>
</evidence>
<dbReference type="PROSITE" id="PS00351">
    <property type="entry name" value="TFIID"/>
    <property type="match status" value="1"/>
</dbReference>
<dbReference type="STRING" id="35608.A0A2U1LZT1"/>
<proteinExistence type="inferred from homology"/>
<dbReference type="InterPro" id="IPR000814">
    <property type="entry name" value="TBP"/>
</dbReference>
<accession>A0A2U1LZT1</accession>
<dbReference type="OrthoDB" id="2127950at2759"/>
<evidence type="ECO:0000313" key="7">
    <source>
        <dbReference type="EMBL" id="PWA54526.1"/>
    </source>
</evidence>
<feature type="region of interest" description="Disordered" evidence="6">
    <location>
        <begin position="1"/>
        <end position="21"/>
    </location>
</feature>
<comment type="subcellular location">
    <subcellularLocation>
        <location evidence="1">Nucleus</location>
    </subcellularLocation>
</comment>
<dbReference type="Proteomes" id="UP000245207">
    <property type="component" value="Unassembled WGS sequence"/>
</dbReference>
<comment type="similarity">
    <text evidence="2">Belongs to the TBP family.</text>
</comment>
<dbReference type="InterPro" id="IPR012295">
    <property type="entry name" value="TBP_dom_sf"/>
</dbReference>
<evidence type="ECO:0000256" key="3">
    <source>
        <dbReference type="ARBA" id="ARBA00023125"/>
    </source>
</evidence>
<evidence type="ECO:0000313" key="8">
    <source>
        <dbReference type="Proteomes" id="UP000245207"/>
    </source>
</evidence>
<evidence type="ECO:0000256" key="4">
    <source>
        <dbReference type="ARBA" id="ARBA00023163"/>
    </source>
</evidence>
<dbReference type="PANTHER" id="PTHR10126">
    <property type="entry name" value="TATA-BOX BINDING PROTEIN"/>
    <property type="match status" value="1"/>
</dbReference>
<keyword evidence="5" id="KW-0539">Nucleus</keyword>
<evidence type="ECO:0000256" key="6">
    <source>
        <dbReference type="SAM" id="MobiDB-lite"/>
    </source>
</evidence>
<dbReference type="CDD" id="cd04516">
    <property type="entry name" value="TBP_eukaryotes"/>
    <property type="match status" value="1"/>
</dbReference>
<dbReference type="Pfam" id="PF00352">
    <property type="entry name" value="TBP"/>
    <property type="match status" value="2"/>
</dbReference>
<keyword evidence="8" id="KW-1185">Reference proteome</keyword>
<protein>
    <recommendedName>
        <fullName evidence="9">TATA-box-binding protein</fullName>
    </recommendedName>
</protein>
<dbReference type="GO" id="GO:0003677">
    <property type="term" value="F:DNA binding"/>
    <property type="evidence" value="ECO:0007669"/>
    <property type="project" value="UniProtKB-KW"/>
</dbReference>
<dbReference type="FunFam" id="3.30.310.10:FF:000001">
    <property type="entry name" value="TATA-box-binding protein 2"/>
    <property type="match status" value="1"/>
</dbReference>
<dbReference type="HAMAP" id="MF_00408">
    <property type="entry name" value="TATA_bind_prot_arch"/>
    <property type="match status" value="1"/>
</dbReference>
<keyword evidence="4" id="KW-0804">Transcription</keyword>
<dbReference type="InterPro" id="IPR033710">
    <property type="entry name" value="TBP_eukaryotic"/>
</dbReference>
<dbReference type="GO" id="GO:0005634">
    <property type="term" value="C:nucleus"/>
    <property type="evidence" value="ECO:0007669"/>
    <property type="project" value="UniProtKB-SubCell"/>
</dbReference>
<dbReference type="EMBL" id="PKPP01007043">
    <property type="protein sequence ID" value="PWA54526.1"/>
    <property type="molecule type" value="Genomic_DNA"/>
</dbReference>
<name>A0A2U1LZT1_ARTAN</name>
<evidence type="ECO:0000256" key="5">
    <source>
        <dbReference type="ARBA" id="ARBA00023242"/>
    </source>
</evidence>
<dbReference type="AlphaFoldDB" id="A0A2U1LZT1"/>